<evidence type="ECO:0000313" key="4">
    <source>
        <dbReference type="EMBL" id="SFP13509.1"/>
    </source>
</evidence>
<dbReference type="InterPro" id="IPR051603">
    <property type="entry name" value="Zinc-ADH_QOR/CCCR"/>
</dbReference>
<dbReference type="Gene3D" id="3.90.180.10">
    <property type="entry name" value="Medium-chain alcohol dehydrogenases, catalytic domain"/>
    <property type="match status" value="1"/>
</dbReference>
<proteinExistence type="predicted"/>
<dbReference type="OrthoDB" id="3727682at2"/>
<protein>
    <submittedName>
        <fullName evidence="3">NADP-dependent oxidoreductase</fullName>
    </submittedName>
    <submittedName>
        <fullName evidence="4">NADPH:quinone reductase</fullName>
    </submittedName>
</protein>
<reference evidence="4 5" key="1">
    <citation type="submission" date="2016-10" db="EMBL/GenBank/DDBJ databases">
        <authorList>
            <person name="de Groot N.N."/>
        </authorList>
    </citation>
    <scope>NUCLEOTIDE SEQUENCE [LARGE SCALE GENOMIC DNA]</scope>
    <source>
        <strain evidence="4 5">DSM 44637</strain>
    </source>
</reference>
<dbReference type="SUPFAM" id="SSF50129">
    <property type="entry name" value="GroES-like"/>
    <property type="match status" value="1"/>
</dbReference>
<keyword evidence="1" id="KW-0521">NADP</keyword>
<evidence type="ECO:0000256" key="1">
    <source>
        <dbReference type="ARBA" id="ARBA00022857"/>
    </source>
</evidence>
<name>A0A1I5MVD7_9PSEU</name>
<evidence type="ECO:0000313" key="5">
    <source>
        <dbReference type="Proteomes" id="UP000199137"/>
    </source>
</evidence>
<dbReference type="Pfam" id="PF08240">
    <property type="entry name" value="ADH_N"/>
    <property type="match status" value="1"/>
</dbReference>
<dbReference type="InterPro" id="IPR013154">
    <property type="entry name" value="ADH-like_N"/>
</dbReference>
<dbReference type="InterPro" id="IPR013149">
    <property type="entry name" value="ADH-like_C"/>
</dbReference>
<dbReference type="RefSeq" id="WP_067583243.1">
    <property type="nucleotide sequence ID" value="NZ_FOWC01000004.1"/>
</dbReference>
<evidence type="ECO:0000313" key="3">
    <source>
        <dbReference type="EMBL" id="NEC57695.1"/>
    </source>
</evidence>
<dbReference type="AlphaFoldDB" id="A0A1I5MVD7"/>
<dbReference type="InterPro" id="IPR036291">
    <property type="entry name" value="NAD(P)-bd_dom_sf"/>
</dbReference>
<dbReference type="PANTHER" id="PTHR44154">
    <property type="entry name" value="QUINONE OXIDOREDUCTASE"/>
    <property type="match status" value="1"/>
</dbReference>
<dbReference type="SMART" id="SM00829">
    <property type="entry name" value="PKS_ER"/>
    <property type="match status" value="1"/>
</dbReference>
<dbReference type="GO" id="GO:0016491">
    <property type="term" value="F:oxidoreductase activity"/>
    <property type="evidence" value="ECO:0007669"/>
    <property type="project" value="InterPro"/>
</dbReference>
<feature type="domain" description="Enoyl reductase (ER)" evidence="2">
    <location>
        <begin position="10"/>
        <end position="298"/>
    </location>
</feature>
<evidence type="ECO:0000259" key="2">
    <source>
        <dbReference type="SMART" id="SM00829"/>
    </source>
</evidence>
<dbReference type="EMBL" id="JAAGNC010000094">
    <property type="protein sequence ID" value="NEC57695.1"/>
    <property type="molecule type" value="Genomic_DNA"/>
</dbReference>
<dbReference type="InterPro" id="IPR011032">
    <property type="entry name" value="GroES-like_sf"/>
</dbReference>
<dbReference type="Proteomes" id="UP000470404">
    <property type="component" value="Unassembled WGS sequence"/>
</dbReference>
<dbReference type="PANTHER" id="PTHR44154:SF1">
    <property type="entry name" value="QUINONE OXIDOREDUCTASE"/>
    <property type="match status" value="1"/>
</dbReference>
<dbReference type="Gene3D" id="3.40.50.720">
    <property type="entry name" value="NAD(P)-binding Rossmann-like Domain"/>
    <property type="match status" value="1"/>
</dbReference>
<dbReference type="InterPro" id="IPR020843">
    <property type="entry name" value="ER"/>
</dbReference>
<gene>
    <name evidence="3" type="ORF">G3I59_19375</name>
    <name evidence="4" type="ORF">SAMN05421854_104160</name>
</gene>
<dbReference type="EMBL" id="FOWC01000004">
    <property type="protein sequence ID" value="SFP13509.1"/>
    <property type="molecule type" value="Genomic_DNA"/>
</dbReference>
<sequence>MRTITFAEYGGPEVLQLKEVPTPEPGPGQVRVAVRRAGINPIDWKIRSGAMAGGAGLEAPQIPGLEIAGVVDAVGDGAEFGVGDEVFGWSATGGYAEFALGGAIVRKPADLSWDDAAALPVAGETALRVLRLLDVKAGELLVVHGASGAVGRFAAQIAVALGATVIGTAGQHNLDEVKALGVIPVRYGDGWLERVREVADRPVDAVFDASGHGVLPESIELRGSKDRIVTIADGAAFELGLPFSSGGQDGQTPEVLNEILGYVHNGLRIAQGKTFPLEEAAAAQEESRNGHPGGKLTLAIS</sequence>
<dbReference type="STRING" id="112413.SAMN05421854_104160"/>
<evidence type="ECO:0000313" key="6">
    <source>
        <dbReference type="Proteomes" id="UP000470404"/>
    </source>
</evidence>
<organism evidence="4 5">
    <name type="scientific">Amycolatopsis rubida</name>
    <dbReference type="NCBI Taxonomy" id="112413"/>
    <lineage>
        <taxon>Bacteria</taxon>
        <taxon>Bacillati</taxon>
        <taxon>Actinomycetota</taxon>
        <taxon>Actinomycetes</taxon>
        <taxon>Pseudonocardiales</taxon>
        <taxon>Pseudonocardiaceae</taxon>
        <taxon>Amycolatopsis</taxon>
    </lineage>
</organism>
<dbReference type="Proteomes" id="UP000199137">
    <property type="component" value="Unassembled WGS sequence"/>
</dbReference>
<dbReference type="SUPFAM" id="SSF51735">
    <property type="entry name" value="NAD(P)-binding Rossmann-fold domains"/>
    <property type="match status" value="1"/>
</dbReference>
<dbReference type="Pfam" id="PF00107">
    <property type="entry name" value="ADH_zinc_N"/>
    <property type="match status" value="1"/>
</dbReference>
<accession>A0A1I5MVD7</accession>
<keyword evidence="6" id="KW-1185">Reference proteome</keyword>
<reference evidence="3 6" key="2">
    <citation type="submission" date="2020-01" db="EMBL/GenBank/DDBJ databases">
        <title>Insect and environment-associated Actinomycetes.</title>
        <authorList>
            <person name="Currrie C."/>
            <person name="Chevrette M."/>
            <person name="Carlson C."/>
            <person name="Stubbendieck R."/>
            <person name="Wendt-Pienkowski E."/>
        </authorList>
    </citation>
    <scope>NUCLEOTIDE SEQUENCE [LARGE SCALE GENOMIC DNA]</scope>
    <source>
        <strain evidence="3 6">SID8386</strain>
    </source>
</reference>
<dbReference type="CDD" id="cd05289">
    <property type="entry name" value="MDR_like_2"/>
    <property type="match status" value="1"/>
</dbReference>